<dbReference type="PROSITE" id="PS50850">
    <property type="entry name" value="MFS"/>
    <property type="match status" value="1"/>
</dbReference>
<feature type="transmembrane region" description="Helical" evidence="6">
    <location>
        <begin position="146"/>
        <end position="169"/>
    </location>
</feature>
<dbReference type="CDD" id="cd17324">
    <property type="entry name" value="MFS_NepI_like"/>
    <property type="match status" value="1"/>
</dbReference>
<feature type="transmembrane region" description="Helical" evidence="6">
    <location>
        <begin position="217"/>
        <end position="239"/>
    </location>
</feature>
<proteinExistence type="predicted"/>
<dbReference type="RefSeq" id="WP_301159246.1">
    <property type="nucleotide sequence ID" value="NZ_JAUHQB010000001.1"/>
</dbReference>
<evidence type="ECO:0000256" key="5">
    <source>
        <dbReference type="ARBA" id="ARBA00023136"/>
    </source>
</evidence>
<gene>
    <name evidence="8" type="ORF">QQ002_00310</name>
</gene>
<evidence type="ECO:0000313" key="9">
    <source>
        <dbReference type="Proteomes" id="UP001172756"/>
    </source>
</evidence>
<dbReference type="InterPro" id="IPR050189">
    <property type="entry name" value="MFS_Efflux_Transporters"/>
</dbReference>
<reference evidence="8 9" key="1">
    <citation type="submission" date="2023-06" db="EMBL/GenBank/DDBJ databases">
        <title>SYSU T0a273.</title>
        <authorList>
            <person name="Gao L."/>
            <person name="Fang B.-Z."/>
            <person name="Li W.-J."/>
        </authorList>
    </citation>
    <scope>NUCLEOTIDE SEQUENCE [LARGE SCALE GENOMIC DNA]</scope>
    <source>
        <strain evidence="8 9">SYSU T0a273</strain>
    </source>
</reference>
<dbReference type="InterPro" id="IPR011701">
    <property type="entry name" value="MFS"/>
</dbReference>
<evidence type="ECO:0000259" key="7">
    <source>
        <dbReference type="PROSITE" id="PS50850"/>
    </source>
</evidence>
<evidence type="ECO:0000256" key="6">
    <source>
        <dbReference type="SAM" id="Phobius"/>
    </source>
</evidence>
<organism evidence="8 9">
    <name type="scientific">Demequina lignilytica</name>
    <dbReference type="NCBI Taxonomy" id="3051663"/>
    <lineage>
        <taxon>Bacteria</taxon>
        <taxon>Bacillati</taxon>
        <taxon>Actinomycetota</taxon>
        <taxon>Actinomycetes</taxon>
        <taxon>Micrococcales</taxon>
        <taxon>Demequinaceae</taxon>
        <taxon>Demequina</taxon>
    </lineage>
</organism>
<feature type="transmembrane region" description="Helical" evidence="6">
    <location>
        <begin position="54"/>
        <end position="80"/>
    </location>
</feature>
<feature type="transmembrane region" description="Helical" evidence="6">
    <location>
        <begin position="251"/>
        <end position="271"/>
    </location>
</feature>
<dbReference type="PANTHER" id="PTHR43124:SF3">
    <property type="entry name" value="CHLORAMPHENICOL EFFLUX PUMP RV0191"/>
    <property type="match status" value="1"/>
</dbReference>
<feature type="transmembrane region" description="Helical" evidence="6">
    <location>
        <begin position="112"/>
        <end position="134"/>
    </location>
</feature>
<dbReference type="EMBL" id="JAUHQB010000001">
    <property type="protein sequence ID" value="MDN4481980.1"/>
    <property type="molecule type" value="Genomic_DNA"/>
</dbReference>
<evidence type="ECO:0000256" key="4">
    <source>
        <dbReference type="ARBA" id="ARBA00022989"/>
    </source>
</evidence>
<dbReference type="InterPro" id="IPR036259">
    <property type="entry name" value="MFS_trans_sf"/>
</dbReference>
<dbReference type="InterPro" id="IPR020846">
    <property type="entry name" value="MFS_dom"/>
</dbReference>
<comment type="subcellular location">
    <subcellularLocation>
        <location evidence="1">Cell membrane</location>
        <topology evidence="1">Multi-pass membrane protein</topology>
    </subcellularLocation>
</comment>
<dbReference type="AlphaFoldDB" id="A0AB35ME04"/>
<dbReference type="Gene3D" id="1.20.1250.20">
    <property type="entry name" value="MFS general substrate transporter like domains"/>
    <property type="match status" value="1"/>
</dbReference>
<keyword evidence="5 6" id="KW-0472">Membrane</keyword>
<comment type="caution">
    <text evidence="8">The sequence shown here is derived from an EMBL/GenBank/DDBJ whole genome shotgun (WGS) entry which is preliminary data.</text>
</comment>
<dbReference type="SUPFAM" id="SSF103473">
    <property type="entry name" value="MFS general substrate transporter"/>
    <property type="match status" value="1"/>
</dbReference>
<feature type="transmembrane region" description="Helical" evidence="6">
    <location>
        <begin position="12"/>
        <end position="34"/>
    </location>
</feature>
<dbReference type="GO" id="GO:0022857">
    <property type="term" value="F:transmembrane transporter activity"/>
    <property type="evidence" value="ECO:0007669"/>
    <property type="project" value="InterPro"/>
</dbReference>
<feature type="transmembrane region" description="Helical" evidence="6">
    <location>
        <begin position="308"/>
        <end position="326"/>
    </location>
</feature>
<sequence>MSDLNPARTRLALLALALGGFAIGATEFVAMGLLPEIARDLLPALAGEDPEAAIARAGLLISAYAAGVVVGAPTIAAFAARLPRTRLLMALAAAFTLATLASAVAPTFGTVVAARFVAGLPHGAYFGVAALVAAQLMGPGRRGQAVAYVLSGLAIANVVGVPLITALGQQAGWRVAYVVVAALFGATLLAIALLVPRVPGDPQATVRSELRAFRRPAVWLALGTGALGFGGFFAVYSYISPLATEVTGTALGLVPLVLVVVGLGMTVGNAWGGRLADGGAVRAIFILFAAFAGSLVLLALTASHPAGLFVGGFLVGGSAAALSPAIQTRLMDVAGDSQTIAAAVNHSSLNLGNSLGAALGGAVIAAGWGYVAPTWLGLALCVPGVLLAWAGAALTARSAQCEALPSTAPVPVGAR</sequence>
<evidence type="ECO:0000256" key="2">
    <source>
        <dbReference type="ARBA" id="ARBA00022475"/>
    </source>
</evidence>
<feature type="domain" description="Major facilitator superfamily (MFS) profile" evidence="7">
    <location>
        <begin position="12"/>
        <end position="396"/>
    </location>
</feature>
<dbReference type="GO" id="GO:0005886">
    <property type="term" value="C:plasma membrane"/>
    <property type="evidence" value="ECO:0007669"/>
    <property type="project" value="UniProtKB-SubCell"/>
</dbReference>
<feature type="transmembrane region" description="Helical" evidence="6">
    <location>
        <begin position="175"/>
        <end position="196"/>
    </location>
</feature>
<feature type="transmembrane region" description="Helical" evidence="6">
    <location>
        <begin position="283"/>
        <end position="302"/>
    </location>
</feature>
<keyword evidence="3 6" id="KW-0812">Transmembrane</keyword>
<keyword evidence="4 6" id="KW-1133">Transmembrane helix</keyword>
<dbReference type="PANTHER" id="PTHR43124">
    <property type="entry name" value="PURINE EFFLUX PUMP PBUE"/>
    <property type="match status" value="1"/>
</dbReference>
<protein>
    <submittedName>
        <fullName evidence="8">MFS transporter</fullName>
    </submittedName>
</protein>
<feature type="transmembrane region" description="Helical" evidence="6">
    <location>
        <begin position="347"/>
        <end position="369"/>
    </location>
</feature>
<dbReference type="Pfam" id="PF07690">
    <property type="entry name" value="MFS_1"/>
    <property type="match status" value="1"/>
</dbReference>
<evidence type="ECO:0000313" key="8">
    <source>
        <dbReference type="EMBL" id="MDN4481980.1"/>
    </source>
</evidence>
<dbReference type="Proteomes" id="UP001172756">
    <property type="component" value="Unassembled WGS sequence"/>
</dbReference>
<keyword evidence="2" id="KW-1003">Cell membrane</keyword>
<name>A0AB35ME04_9MICO</name>
<evidence type="ECO:0000256" key="1">
    <source>
        <dbReference type="ARBA" id="ARBA00004651"/>
    </source>
</evidence>
<feature type="transmembrane region" description="Helical" evidence="6">
    <location>
        <begin position="375"/>
        <end position="396"/>
    </location>
</feature>
<accession>A0AB35ME04</accession>
<feature type="transmembrane region" description="Helical" evidence="6">
    <location>
        <begin position="87"/>
        <end position="106"/>
    </location>
</feature>
<evidence type="ECO:0000256" key="3">
    <source>
        <dbReference type="ARBA" id="ARBA00022692"/>
    </source>
</evidence>